<reference evidence="9 12" key="1">
    <citation type="journal article" date="2011" name="Nature">
        <title>The Medicago genome provides insight into the evolution of rhizobial symbioses.</title>
        <authorList>
            <person name="Young N.D."/>
            <person name="Debelle F."/>
            <person name="Oldroyd G.E."/>
            <person name="Geurts R."/>
            <person name="Cannon S.B."/>
            <person name="Udvardi M.K."/>
            <person name="Benedito V.A."/>
            <person name="Mayer K.F."/>
            <person name="Gouzy J."/>
            <person name="Schoof H."/>
            <person name="Van de Peer Y."/>
            <person name="Proost S."/>
            <person name="Cook D.R."/>
            <person name="Meyers B.C."/>
            <person name="Spannagl M."/>
            <person name="Cheung F."/>
            <person name="De Mita S."/>
            <person name="Krishnakumar V."/>
            <person name="Gundlach H."/>
            <person name="Zhou S."/>
            <person name="Mudge J."/>
            <person name="Bharti A.K."/>
            <person name="Murray J.D."/>
            <person name="Naoumkina M.A."/>
            <person name="Rosen B."/>
            <person name="Silverstein K.A."/>
            <person name="Tang H."/>
            <person name="Rombauts S."/>
            <person name="Zhao P.X."/>
            <person name="Zhou P."/>
            <person name="Barbe V."/>
            <person name="Bardou P."/>
            <person name="Bechner M."/>
            <person name="Bellec A."/>
            <person name="Berger A."/>
            <person name="Berges H."/>
            <person name="Bidwell S."/>
            <person name="Bisseling T."/>
            <person name="Choisne N."/>
            <person name="Couloux A."/>
            <person name="Denny R."/>
            <person name="Deshpande S."/>
            <person name="Dai X."/>
            <person name="Doyle J.J."/>
            <person name="Dudez A.M."/>
            <person name="Farmer A.D."/>
            <person name="Fouteau S."/>
            <person name="Franken C."/>
            <person name="Gibelin C."/>
            <person name="Gish J."/>
            <person name="Goldstein S."/>
            <person name="Gonzalez A.J."/>
            <person name="Green P.J."/>
            <person name="Hallab A."/>
            <person name="Hartog M."/>
            <person name="Hua A."/>
            <person name="Humphray S.J."/>
            <person name="Jeong D.H."/>
            <person name="Jing Y."/>
            <person name="Jocker A."/>
            <person name="Kenton S.M."/>
            <person name="Kim D.J."/>
            <person name="Klee K."/>
            <person name="Lai H."/>
            <person name="Lang C."/>
            <person name="Lin S."/>
            <person name="Macmil S.L."/>
            <person name="Magdelenat G."/>
            <person name="Matthews L."/>
            <person name="McCorrison J."/>
            <person name="Monaghan E.L."/>
            <person name="Mun J.H."/>
            <person name="Najar F.Z."/>
            <person name="Nicholson C."/>
            <person name="Noirot C."/>
            <person name="O'Bleness M."/>
            <person name="Paule C.R."/>
            <person name="Poulain J."/>
            <person name="Prion F."/>
            <person name="Qin B."/>
            <person name="Qu C."/>
            <person name="Retzel E.F."/>
            <person name="Riddle C."/>
            <person name="Sallet E."/>
            <person name="Samain S."/>
            <person name="Samson N."/>
            <person name="Sanders I."/>
            <person name="Saurat O."/>
            <person name="Scarpelli C."/>
            <person name="Schiex T."/>
            <person name="Segurens B."/>
            <person name="Severin A.J."/>
            <person name="Sherrier D.J."/>
            <person name="Shi R."/>
            <person name="Sims S."/>
            <person name="Singer S.R."/>
            <person name="Sinharoy S."/>
            <person name="Sterck L."/>
            <person name="Viollet A."/>
            <person name="Wang B.B."/>
            <person name="Wang K."/>
            <person name="Wang M."/>
            <person name="Wang X."/>
            <person name="Warfsmann J."/>
            <person name="Weissenbach J."/>
            <person name="White D.D."/>
            <person name="White J.D."/>
            <person name="Wiley G.B."/>
            <person name="Wincker P."/>
            <person name="Xing Y."/>
            <person name="Yang L."/>
            <person name="Yao Z."/>
            <person name="Ying F."/>
            <person name="Zhai J."/>
            <person name="Zhou L."/>
            <person name="Zuber A."/>
            <person name="Denarie J."/>
            <person name="Dixon R.A."/>
            <person name="May G.D."/>
            <person name="Schwartz D.C."/>
            <person name="Rogers J."/>
            <person name="Quetier F."/>
            <person name="Town C.D."/>
            <person name="Roe B.A."/>
        </authorList>
    </citation>
    <scope>NUCLEOTIDE SEQUENCE [LARGE SCALE GENOMIC DNA]</scope>
    <source>
        <strain evidence="9">A17</strain>
        <strain evidence="11 12">cv. Jemalong A17</strain>
    </source>
</reference>
<dbReference type="GO" id="GO:0006357">
    <property type="term" value="P:regulation of transcription by RNA polymerase II"/>
    <property type="evidence" value="ECO:0000318"/>
    <property type="project" value="GO_Central"/>
</dbReference>
<comment type="subcellular location">
    <subcellularLocation>
        <location evidence="1 6">Nucleus</location>
    </subcellularLocation>
</comment>
<evidence type="ECO:0000313" key="11">
    <source>
        <dbReference type="EnsemblPlants" id="KEH41420"/>
    </source>
</evidence>
<evidence type="ECO:0000256" key="6">
    <source>
        <dbReference type="RuleBase" id="RU361124"/>
    </source>
</evidence>
<dbReference type="AlphaFoldDB" id="A0A072VTK3"/>
<feature type="region of interest" description="Disordered" evidence="7">
    <location>
        <begin position="46"/>
        <end position="79"/>
    </location>
</feature>
<proteinExistence type="inferred from homology"/>
<evidence type="ECO:0000313" key="9">
    <source>
        <dbReference type="EMBL" id="KEH41420.1"/>
    </source>
</evidence>
<dbReference type="Proteomes" id="UP000002051">
    <property type="component" value="Unassembled WGS sequence"/>
</dbReference>
<reference evidence="11" key="3">
    <citation type="submission" date="2015-04" db="UniProtKB">
        <authorList>
            <consortium name="EnsemblPlants"/>
        </authorList>
    </citation>
    <scope>IDENTIFICATION</scope>
    <source>
        <strain evidence="11">cv. Jemalong A17</strain>
    </source>
</reference>
<evidence type="ECO:0000256" key="3">
    <source>
        <dbReference type="ARBA" id="ARBA00023015"/>
    </source>
</evidence>
<keyword evidence="4 6" id="KW-0804">Transcription</keyword>
<organism evidence="9 12">
    <name type="scientific">Medicago truncatula</name>
    <name type="common">Barrel medic</name>
    <name type="synonym">Medicago tribuloides</name>
    <dbReference type="NCBI Taxonomy" id="3880"/>
    <lineage>
        <taxon>Eukaryota</taxon>
        <taxon>Viridiplantae</taxon>
        <taxon>Streptophyta</taxon>
        <taxon>Embryophyta</taxon>
        <taxon>Tracheophyta</taxon>
        <taxon>Spermatophyta</taxon>
        <taxon>Magnoliopsida</taxon>
        <taxon>eudicotyledons</taxon>
        <taxon>Gunneridae</taxon>
        <taxon>Pentapetalae</taxon>
        <taxon>rosids</taxon>
        <taxon>fabids</taxon>
        <taxon>Fabales</taxon>
        <taxon>Fabaceae</taxon>
        <taxon>Papilionoideae</taxon>
        <taxon>50 kb inversion clade</taxon>
        <taxon>NPAAA clade</taxon>
        <taxon>Hologalegina</taxon>
        <taxon>IRL clade</taxon>
        <taxon>Trifolieae</taxon>
        <taxon>Medicago</taxon>
    </lineage>
</organism>
<dbReference type="PANTHER" id="PTHR14898">
    <property type="entry name" value="ENHANCER OF POLYCOMB"/>
    <property type="match status" value="1"/>
</dbReference>
<dbReference type="GO" id="GO:0005634">
    <property type="term" value="C:nucleus"/>
    <property type="evidence" value="ECO:0007669"/>
    <property type="project" value="UniProtKB-SubCell"/>
</dbReference>
<dbReference type="EMBL" id="CM001217">
    <property type="protein sequence ID" value="KEH41420.1"/>
    <property type="molecule type" value="Genomic_DNA"/>
</dbReference>
<feature type="compositionally biased region" description="Low complexity" evidence="7">
    <location>
        <begin position="59"/>
        <end position="73"/>
    </location>
</feature>
<evidence type="ECO:0000313" key="12">
    <source>
        <dbReference type="Proteomes" id="UP000002051"/>
    </source>
</evidence>
<dbReference type="InterPro" id="IPR024943">
    <property type="entry name" value="Enhancer_polycomb"/>
</dbReference>
<evidence type="ECO:0000256" key="2">
    <source>
        <dbReference type="ARBA" id="ARBA00008035"/>
    </source>
</evidence>
<dbReference type="HOGENOM" id="CLU_018699_0_0_1"/>
<reference evidence="9 12" key="2">
    <citation type="journal article" date="2014" name="BMC Genomics">
        <title>An improved genome release (version Mt4.0) for the model legume Medicago truncatula.</title>
        <authorList>
            <person name="Tang H."/>
            <person name="Krishnakumar V."/>
            <person name="Bidwell S."/>
            <person name="Rosen B."/>
            <person name="Chan A."/>
            <person name="Zhou S."/>
            <person name="Gentzbittel L."/>
            <person name="Childs K.L."/>
            <person name="Yandell M."/>
            <person name="Gundlach H."/>
            <person name="Mayer K.F."/>
            <person name="Schwartz D.C."/>
            <person name="Town C.D."/>
        </authorList>
    </citation>
    <scope>GENOME REANNOTATION</scope>
    <source>
        <strain evidence="9">A17</strain>
        <strain evidence="11 12">cv. Jemalong A17</strain>
    </source>
</reference>
<dbReference type="KEGG" id="mtr:25483262"/>
<sequence>MPAAGMRRSTRVFGVVMKGSESGRVLRSGRRLLPEESVEVKIKRENEGDDWPIPPPPLKNKAVVPRKAPVVPKTEAEEERAVKPVKRSRVGDGVDRMYGIAYTRKRRRTAGAASLELSSKKREESGEICVFSVVVKSCAAKSGRFSSLLVSILRYMMMMRFTVTLPEVFAFFLSKPSQGVQFLQGSPPSITGICRFFEITQFIPLFSVDFSAVPVYFEYLHSSMLLDFLFRSFFIVQNPINAHSDDKDHEEEIGFLKNKDELQTLFDTVEREPSASGTVIPDVIQISDSLSLPTSAKGTGQPRSRNGQFKSVLNSRCIQKRRSSLKKRKAHSPSTMTLRRSNGSVASDLVGSRKCNIQFSGMTTSTKRHRSFVNENTAGSLKEASSAKLGSAQSVDSSFCFANVLVIESDRCYREDGAVVTLEMPDSTEWLLIVKRDGLERCTCKAEQGMPSWSSNRFTHAFMFSLDNGWKLEFTDRRDWHFFKDLYKQCFDRNIHGPVAIPVPGVHGVSSYAESNNNSIFQRPATYISEYGDEITRAMTRRTANYDMDAEDEEWLSKLNNVSQEHISEDNFELIIDAFEKVYYCNPDDSFDVKSAVSSRQDLGSMEVIEAVYTYWMRKRKQKQSMLIRVFEIHQSKRASLIPKHFLRKKRSFKRQPSQFGRGSQPSSLRAMVAEQDALAVDRMHKAQEAKASAKKSTETAIEKRKEAQFLAKNADLATYRALMMLRVAQALAVAGESGEVVAKDILGIDG</sequence>
<protein>
    <recommendedName>
        <fullName evidence="6">Enhancer of polycomb-like protein</fullName>
    </recommendedName>
</protein>
<evidence type="ECO:0000256" key="1">
    <source>
        <dbReference type="ARBA" id="ARBA00004123"/>
    </source>
</evidence>
<reference evidence="10" key="4">
    <citation type="journal article" date="2018" name="Nat. Plants">
        <title>Whole-genome landscape of Medicago truncatula symbiotic genes.</title>
        <authorList>
            <person name="Pecrix Y."/>
            <person name="Gamas P."/>
            <person name="Carrere S."/>
        </authorList>
    </citation>
    <scope>NUCLEOTIDE SEQUENCE</scope>
    <source>
        <tissue evidence="10">Leaves</tissue>
    </source>
</reference>
<comment type="similarity">
    <text evidence="2 6">Belongs to the enhancer of polycomb family.</text>
</comment>
<gene>
    <name evidence="11" type="primary">25483262</name>
    <name evidence="9" type="ordered locus">MTR_1g050512</name>
    <name evidence="10" type="ORF">MtrunA17_Chr1g0171321</name>
</gene>
<dbReference type="InterPro" id="IPR019542">
    <property type="entry name" value="Enhancer_polycomb-like_N"/>
</dbReference>
<name>A0A072VTK3_MEDTR</name>
<dbReference type="EnsemblPlants" id="KEH41420">
    <property type="protein sequence ID" value="KEH41420"/>
    <property type="gene ID" value="MTR_1g050512"/>
</dbReference>
<dbReference type="GO" id="GO:0032777">
    <property type="term" value="C:piccolo histone acetyltransferase complex"/>
    <property type="evidence" value="ECO:0000318"/>
    <property type="project" value="GO_Central"/>
</dbReference>
<dbReference type="EMBL" id="PSQE01000001">
    <property type="protein sequence ID" value="RHN78934.1"/>
    <property type="molecule type" value="Genomic_DNA"/>
</dbReference>
<evidence type="ECO:0000313" key="10">
    <source>
        <dbReference type="EMBL" id="RHN78934.1"/>
    </source>
</evidence>
<dbReference type="Proteomes" id="UP000265566">
    <property type="component" value="Chromosome 1"/>
</dbReference>
<evidence type="ECO:0000259" key="8">
    <source>
        <dbReference type="Pfam" id="PF10513"/>
    </source>
</evidence>
<dbReference type="OrthoDB" id="435275at2759"/>
<dbReference type="STRING" id="3880.A0A072VTK3"/>
<evidence type="ECO:0000256" key="7">
    <source>
        <dbReference type="SAM" id="MobiDB-lite"/>
    </source>
</evidence>
<keyword evidence="3 6" id="KW-0805">Transcription regulation</keyword>
<dbReference type="Pfam" id="PF10513">
    <property type="entry name" value="EPL1"/>
    <property type="match status" value="1"/>
</dbReference>
<evidence type="ECO:0000256" key="5">
    <source>
        <dbReference type="ARBA" id="ARBA00023242"/>
    </source>
</evidence>
<dbReference type="Gramene" id="rna2603">
    <property type="protein sequence ID" value="RHN78934.1"/>
    <property type="gene ID" value="gene2603"/>
</dbReference>
<dbReference type="GO" id="GO:0035267">
    <property type="term" value="C:NuA4 histone acetyltransferase complex"/>
    <property type="evidence" value="ECO:0007669"/>
    <property type="project" value="InterPro"/>
</dbReference>
<feature type="domain" description="Enhancer of polycomb-like N-terminal" evidence="8">
    <location>
        <begin position="499"/>
        <end position="581"/>
    </location>
</feature>
<evidence type="ECO:0000256" key="4">
    <source>
        <dbReference type="ARBA" id="ARBA00023163"/>
    </source>
</evidence>
<keyword evidence="5 6" id="KW-0539">Nucleus</keyword>
<dbReference type="PaxDb" id="3880-AES60534"/>
<accession>A0A072VTK3</accession>
<keyword evidence="12" id="KW-1185">Reference proteome</keyword>